<dbReference type="AlphaFoldDB" id="A0AAT9G7U7"/>
<gene>
    <name evidence="1" type="ORF">DMENIID0002_05540</name>
</gene>
<dbReference type="EMBL" id="AP029170">
    <property type="protein sequence ID" value="BFD45908.1"/>
    <property type="molecule type" value="Genomic_DNA"/>
</dbReference>
<organism evidence="1">
    <name type="scientific">Candidatus Tisiphia endosymbiont of Sergentomyia squamirostris</name>
    <dbReference type="NCBI Taxonomy" id="3113639"/>
    <lineage>
        <taxon>Bacteria</taxon>
        <taxon>Pseudomonadati</taxon>
        <taxon>Pseudomonadota</taxon>
        <taxon>Alphaproteobacteria</taxon>
        <taxon>Rickettsiales</taxon>
        <taxon>Rickettsiaceae</taxon>
        <taxon>Rickettsieae</taxon>
        <taxon>Candidatus Tisiphia</taxon>
    </lineage>
</organism>
<proteinExistence type="predicted"/>
<reference evidence="1" key="1">
    <citation type="submission" date="2024-01" db="EMBL/GenBank/DDBJ databases">
        <title>Sequencing the genomes of a sandfly, Sergentomyia squamirostris, and its two endosymbionts.</title>
        <authorList>
            <person name="Itokawa K."/>
            <person name="Sanjoba C."/>
        </authorList>
    </citation>
    <scope>NUCLEOTIDE SEQUENCE</scope>
    <source>
        <strain evidence="1">RiSSQ</strain>
    </source>
</reference>
<name>A0AAT9G7U7_9RICK</name>
<accession>A0AAT9G7U7</accession>
<evidence type="ECO:0000313" key="1">
    <source>
        <dbReference type="EMBL" id="BFD45908.1"/>
    </source>
</evidence>
<protein>
    <submittedName>
        <fullName evidence="1">Uncharacterized protein</fullName>
    </submittedName>
</protein>
<sequence length="80" mass="9205">MAKCSNSKSWESKMTVGEYNHYSNKMRATYEVMAADHEFTATTKVLLIDPMDYTLAKTWESQIKPEIDQLMGLVTETCDF</sequence>